<dbReference type="Gene3D" id="1.10.287.3240">
    <property type="match status" value="1"/>
</dbReference>
<dbReference type="InterPro" id="IPR002699">
    <property type="entry name" value="V_ATPase_D"/>
</dbReference>
<dbReference type="GO" id="GO:0042777">
    <property type="term" value="P:proton motive force-driven plasma membrane ATP synthesis"/>
    <property type="evidence" value="ECO:0007669"/>
    <property type="project" value="UniProtKB-UniRule"/>
</dbReference>
<evidence type="ECO:0000256" key="1">
    <source>
        <dbReference type="ARBA" id="ARBA00005850"/>
    </source>
</evidence>
<proteinExistence type="inferred from homology"/>
<name>A0A1J4SHG5_9BACT</name>
<organism evidence="5 6">
    <name type="scientific">Candidatus Desantisbacteria bacterium CG1_02_38_46</name>
    <dbReference type="NCBI Taxonomy" id="1817893"/>
    <lineage>
        <taxon>Bacteria</taxon>
        <taxon>Candidatus Desantisiibacteriota</taxon>
    </lineage>
</organism>
<dbReference type="GO" id="GO:0046933">
    <property type="term" value="F:proton-transporting ATP synthase activity, rotational mechanism"/>
    <property type="evidence" value="ECO:0007669"/>
    <property type="project" value="UniProtKB-UniRule"/>
</dbReference>
<keyword evidence="4" id="KW-0375">Hydrogen ion transport</keyword>
<keyword evidence="3 4" id="KW-0406">Ion transport</keyword>
<dbReference type="AlphaFoldDB" id="A0A1J4SHG5"/>
<evidence type="ECO:0000256" key="2">
    <source>
        <dbReference type="ARBA" id="ARBA00022448"/>
    </source>
</evidence>
<evidence type="ECO:0000256" key="3">
    <source>
        <dbReference type="ARBA" id="ARBA00023065"/>
    </source>
</evidence>
<accession>A0A1J4SHG5</accession>
<dbReference type="PANTHER" id="PTHR11671">
    <property type="entry name" value="V-TYPE ATP SYNTHASE SUBUNIT D"/>
    <property type="match status" value="1"/>
</dbReference>
<dbReference type="GO" id="GO:0046961">
    <property type="term" value="F:proton-transporting ATPase activity, rotational mechanism"/>
    <property type="evidence" value="ECO:0007669"/>
    <property type="project" value="InterPro"/>
</dbReference>
<keyword evidence="4" id="KW-0066">ATP synthesis</keyword>
<evidence type="ECO:0000256" key="4">
    <source>
        <dbReference type="HAMAP-Rule" id="MF_00271"/>
    </source>
</evidence>
<dbReference type="HAMAP" id="MF_00271">
    <property type="entry name" value="ATP_synth_D_arch"/>
    <property type="match status" value="1"/>
</dbReference>
<comment type="caution">
    <text evidence="5">The sequence shown here is derived from an EMBL/GenBank/DDBJ whole genome shotgun (WGS) entry which is preliminary data.</text>
</comment>
<dbReference type="GO" id="GO:0005524">
    <property type="term" value="F:ATP binding"/>
    <property type="evidence" value="ECO:0007669"/>
    <property type="project" value="UniProtKB-UniRule"/>
</dbReference>
<reference evidence="5 6" key="1">
    <citation type="journal article" date="2016" name="Environ. Microbiol.">
        <title>Genomic resolution of a cold subsurface aquifer community provides metabolic insights for novel microbes adapted to high CO concentrations.</title>
        <authorList>
            <person name="Probst A.J."/>
            <person name="Castelle C.J."/>
            <person name="Singh A."/>
            <person name="Brown C.T."/>
            <person name="Anantharaman K."/>
            <person name="Sharon I."/>
            <person name="Hug L.A."/>
            <person name="Burstein D."/>
            <person name="Emerson J.B."/>
            <person name="Thomas B.C."/>
            <person name="Banfield J.F."/>
        </authorList>
    </citation>
    <scope>NUCLEOTIDE SEQUENCE [LARGE SCALE GENOMIC DNA]</scope>
    <source>
        <strain evidence="5">CG1_02_38_46</strain>
    </source>
</reference>
<gene>
    <name evidence="4" type="primary">atpD</name>
    <name evidence="5" type="ORF">AUJ66_00375</name>
</gene>
<evidence type="ECO:0000313" key="6">
    <source>
        <dbReference type="Proteomes" id="UP000182278"/>
    </source>
</evidence>
<evidence type="ECO:0000313" key="5">
    <source>
        <dbReference type="EMBL" id="OIN98736.1"/>
    </source>
</evidence>
<sequence>MIMAVNPTRMELLRLRKRLMLARRGHKLLRDKQDELLRHFLSLIKRWKDAREGVENGLVQGFGLFLRAFLVIPGYVLYESCIRPGVETVLSCSSRQITSVRLPQFSIEVKGDPIAYGFVNTTFSLDKAILSYLNLFQDLIKLAELEKAVILLAEEIKKTRRRVNALEYVLIPNLEETIKYIFMKLEEFERGNLVRLMKVKEIVRAH</sequence>
<dbReference type="NCBIfam" id="TIGR00309">
    <property type="entry name" value="V_ATPase_subD"/>
    <property type="match status" value="1"/>
</dbReference>
<dbReference type="STRING" id="1817893.AUJ66_00375"/>
<comment type="similarity">
    <text evidence="1 4">Belongs to the V-ATPase D subunit family.</text>
</comment>
<dbReference type="Pfam" id="PF01813">
    <property type="entry name" value="ATP-synt_D"/>
    <property type="match status" value="1"/>
</dbReference>
<protein>
    <recommendedName>
        <fullName evidence="4">V-type ATP synthase subunit D</fullName>
    </recommendedName>
    <alternativeName>
        <fullName evidence="4">V-ATPase subunit D</fullName>
    </alternativeName>
</protein>
<keyword evidence="2 4" id="KW-0813">Transport</keyword>
<dbReference type="Proteomes" id="UP000182278">
    <property type="component" value="Unassembled WGS sequence"/>
</dbReference>
<comment type="function">
    <text evidence="4">Produces ATP from ADP in the presence of a proton gradient across the membrane.</text>
</comment>
<dbReference type="EMBL" id="MNUO01000005">
    <property type="protein sequence ID" value="OIN98736.1"/>
    <property type="molecule type" value="Genomic_DNA"/>
</dbReference>